<name>A0A4Q7XMX5_9ACTN</name>
<dbReference type="OrthoDB" id="3480836at2"/>
<organism evidence="1 2">
    <name type="scientific">Kribbella rubisoli</name>
    <dbReference type="NCBI Taxonomy" id="3075929"/>
    <lineage>
        <taxon>Bacteria</taxon>
        <taxon>Bacillati</taxon>
        <taxon>Actinomycetota</taxon>
        <taxon>Actinomycetes</taxon>
        <taxon>Propionibacteriales</taxon>
        <taxon>Kribbellaceae</taxon>
        <taxon>Kribbella</taxon>
    </lineage>
</organism>
<dbReference type="AlphaFoldDB" id="A0A4Q7XMX5"/>
<protein>
    <submittedName>
        <fullName evidence="1">Uncharacterized protein</fullName>
    </submittedName>
</protein>
<dbReference type="EMBL" id="SHKR01000001">
    <property type="protein sequence ID" value="RZU24463.1"/>
    <property type="molecule type" value="Genomic_DNA"/>
</dbReference>
<comment type="caution">
    <text evidence="1">The sequence shown here is derived from an EMBL/GenBank/DDBJ whole genome shotgun (WGS) entry which is preliminary data.</text>
</comment>
<proteinExistence type="predicted"/>
<dbReference type="RefSeq" id="WP_130438549.1">
    <property type="nucleotide sequence ID" value="NZ_SHKR01000001.1"/>
</dbReference>
<evidence type="ECO:0000313" key="1">
    <source>
        <dbReference type="EMBL" id="RZU24463.1"/>
    </source>
</evidence>
<gene>
    <name evidence="1" type="ORF">EV645_0105</name>
</gene>
<accession>A0A4Q7XMX5</accession>
<sequence length="97" mass="10962">MNRLLMSQSEVAARRRSASAASESWVWVIPLETGNFRVRAFEVPRELLAEDNDIYDGNMSVVYDEVVSSIDDVDESVERAGVNPEELDAPWKCNFPL</sequence>
<evidence type="ECO:0000313" key="2">
    <source>
        <dbReference type="Proteomes" id="UP000292027"/>
    </source>
</evidence>
<reference evidence="1 2" key="1">
    <citation type="journal article" date="2015" name="Stand. Genomic Sci.">
        <title>Genomic Encyclopedia of Bacterial and Archaeal Type Strains, Phase III: the genomes of soil and plant-associated and newly described type strains.</title>
        <authorList>
            <person name="Whitman W.B."/>
            <person name="Woyke T."/>
            <person name="Klenk H.P."/>
            <person name="Zhou Y."/>
            <person name="Lilburn T.G."/>
            <person name="Beck B.J."/>
            <person name="De Vos P."/>
            <person name="Vandamme P."/>
            <person name="Eisen J.A."/>
            <person name="Garrity G."/>
            <person name="Hugenholtz P."/>
            <person name="Kyrpides N.C."/>
        </authorList>
    </citation>
    <scope>NUCLEOTIDE SEQUENCE [LARGE SCALE GENOMIC DNA]</scope>
    <source>
        <strain evidence="1 2">VKM Ac-2540</strain>
    </source>
</reference>
<dbReference type="Proteomes" id="UP000292027">
    <property type="component" value="Unassembled WGS sequence"/>
</dbReference>
<keyword evidence="2" id="KW-1185">Reference proteome</keyword>